<dbReference type="CDD" id="cd16321">
    <property type="entry name" value="MraZ_C"/>
    <property type="match status" value="1"/>
</dbReference>
<keyword evidence="6 7" id="KW-0804">Transcription</keyword>
<dbReference type="InterPro" id="IPR020603">
    <property type="entry name" value="MraZ_dom"/>
</dbReference>
<dbReference type="HAMAP" id="MF_01008">
    <property type="entry name" value="MraZ"/>
    <property type="match status" value="1"/>
</dbReference>
<protein>
    <recommendedName>
        <fullName evidence="1 7">Transcriptional regulator MraZ</fullName>
    </recommendedName>
</protein>
<organism evidence="9 10">
    <name type="scientific">Cyclonatronum proteinivorum</name>
    <dbReference type="NCBI Taxonomy" id="1457365"/>
    <lineage>
        <taxon>Bacteria</taxon>
        <taxon>Pseudomonadati</taxon>
        <taxon>Balneolota</taxon>
        <taxon>Balneolia</taxon>
        <taxon>Balneolales</taxon>
        <taxon>Cyclonatronaceae</taxon>
        <taxon>Cyclonatronum</taxon>
    </lineage>
</organism>
<dbReference type="Proteomes" id="UP000254808">
    <property type="component" value="Chromosome"/>
</dbReference>
<dbReference type="GO" id="GO:0000976">
    <property type="term" value="F:transcription cis-regulatory region binding"/>
    <property type="evidence" value="ECO:0007669"/>
    <property type="project" value="TreeGrafter"/>
</dbReference>
<keyword evidence="5 7" id="KW-0238">DNA-binding</keyword>
<evidence type="ECO:0000313" key="9">
    <source>
        <dbReference type="EMBL" id="AXJ00339.1"/>
    </source>
</evidence>
<dbReference type="OrthoDB" id="9807753at2"/>
<dbReference type="PROSITE" id="PS51740">
    <property type="entry name" value="SPOVT_ABRB"/>
    <property type="match status" value="2"/>
</dbReference>
<dbReference type="Gene3D" id="3.40.1550.20">
    <property type="entry name" value="Transcriptional regulator MraZ domain"/>
    <property type="match status" value="1"/>
</dbReference>
<dbReference type="InterPro" id="IPR007159">
    <property type="entry name" value="SpoVT-AbrB_dom"/>
</dbReference>
<comment type="similarity">
    <text evidence="7">Belongs to the MraZ family.</text>
</comment>
<dbReference type="GO" id="GO:2000143">
    <property type="term" value="P:negative regulation of DNA-templated transcription initiation"/>
    <property type="evidence" value="ECO:0007669"/>
    <property type="project" value="TreeGrafter"/>
</dbReference>
<dbReference type="GO" id="GO:0009295">
    <property type="term" value="C:nucleoid"/>
    <property type="evidence" value="ECO:0007669"/>
    <property type="project" value="UniProtKB-SubCell"/>
</dbReference>
<dbReference type="GO" id="GO:0005737">
    <property type="term" value="C:cytoplasm"/>
    <property type="evidence" value="ECO:0007669"/>
    <property type="project" value="UniProtKB-UniRule"/>
</dbReference>
<dbReference type="CDD" id="cd16320">
    <property type="entry name" value="MraZ_N"/>
    <property type="match status" value="1"/>
</dbReference>
<dbReference type="Pfam" id="PF02381">
    <property type="entry name" value="MraZ"/>
    <property type="match status" value="2"/>
</dbReference>
<evidence type="ECO:0000259" key="8">
    <source>
        <dbReference type="PROSITE" id="PS51740"/>
    </source>
</evidence>
<comment type="subunit">
    <text evidence="7">Forms oligomers.</text>
</comment>
<dbReference type="InterPro" id="IPR038619">
    <property type="entry name" value="MraZ_sf"/>
</dbReference>
<feature type="domain" description="SpoVT-AbrB" evidence="8">
    <location>
        <begin position="82"/>
        <end position="125"/>
    </location>
</feature>
<evidence type="ECO:0000256" key="6">
    <source>
        <dbReference type="ARBA" id="ARBA00023163"/>
    </source>
</evidence>
<evidence type="ECO:0000256" key="1">
    <source>
        <dbReference type="ARBA" id="ARBA00013860"/>
    </source>
</evidence>
<name>A0A345UIN7_9BACT</name>
<sequence length="158" mass="18002">MASFKGEYENAIDNKGRVCFPAKLRKVVTPEFQDQYVIVIATDPCLYVYPLDHWEEVRTKLSGLNSFNKTASLLKRKLLRNSVDVTLDKQNRVAFSPRQMAHAGLQDKAVFIGCDDRIEIWSPEYLEQADAEFTDEMFAASFEALLGSDPHLTNNHDD</sequence>
<feature type="domain" description="SpoVT-AbrB" evidence="8">
    <location>
        <begin position="7"/>
        <end position="53"/>
    </location>
</feature>
<evidence type="ECO:0000256" key="2">
    <source>
        <dbReference type="ARBA" id="ARBA00022490"/>
    </source>
</evidence>
<dbReference type="AlphaFoldDB" id="A0A345UIN7"/>
<dbReference type="InterPro" id="IPR037914">
    <property type="entry name" value="SpoVT-AbrB_sf"/>
</dbReference>
<evidence type="ECO:0000256" key="4">
    <source>
        <dbReference type="ARBA" id="ARBA00023015"/>
    </source>
</evidence>
<evidence type="ECO:0000313" key="10">
    <source>
        <dbReference type="Proteomes" id="UP000254808"/>
    </source>
</evidence>
<dbReference type="InterPro" id="IPR003444">
    <property type="entry name" value="MraZ"/>
</dbReference>
<dbReference type="NCBIfam" id="TIGR00242">
    <property type="entry name" value="division/cell wall cluster transcriptional repressor MraZ"/>
    <property type="match status" value="1"/>
</dbReference>
<keyword evidence="3" id="KW-0677">Repeat</keyword>
<dbReference type="PANTHER" id="PTHR34701">
    <property type="entry name" value="TRANSCRIPTIONAL REGULATOR MRAZ"/>
    <property type="match status" value="1"/>
</dbReference>
<evidence type="ECO:0000256" key="3">
    <source>
        <dbReference type="ARBA" id="ARBA00022737"/>
    </source>
</evidence>
<evidence type="ECO:0000256" key="5">
    <source>
        <dbReference type="ARBA" id="ARBA00023125"/>
    </source>
</evidence>
<evidence type="ECO:0000256" key="7">
    <source>
        <dbReference type="HAMAP-Rule" id="MF_01008"/>
    </source>
</evidence>
<keyword evidence="4 7" id="KW-0805">Transcription regulation</keyword>
<dbReference type="InterPro" id="IPR035644">
    <property type="entry name" value="MraZ_C"/>
</dbReference>
<dbReference type="RefSeq" id="WP_114983617.1">
    <property type="nucleotide sequence ID" value="NZ_CP027806.1"/>
</dbReference>
<dbReference type="InterPro" id="IPR035642">
    <property type="entry name" value="MraZ_N"/>
</dbReference>
<reference evidence="9 10" key="1">
    <citation type="submission" date="2018-03" db="EMBL/GenBank/DDBJ databases">
        <title>Phenotypic and genomic properties of Cyclonatronum proteinivorum gen. nov., sp. nov., a haloalkaliphilic bacteroidete from soda lakes possessing Na+-translocating rhodopsin.</title>
        <authorList>
            <person name="Toshchakov S.V."/>
            <person name="Korzhenkov A."/>
            <person name="Samarov N.I."/>
            <person name="Kublanov I.V."/>
            <person name="Muntyan M.S."/>
            <person name="Sorokin D.Y."/>
        </authorList>
    </citation>
    <scope>NUCLEOTIDE SEQUENCE [LARGE SCALE GENOMIC DNA]</scope>
    <source>
        <strain evidence="9 10">Omega</strain>
    </source>
</reference>
<dbReference type="PANTHER" id="PTHR34701:SF1">
    <property type="entry name" value="TRANSCRIPTIONAL REGULATOR MRAZ"/>
    <property type="match status" value="1"/>
</dbReference>
<dbReference type="KEGG" id="cprv:CYPRO_1074"/>
<keyword evidence="2 7" id="KW-0963">Cytoplasm</keyword>
<keyword evidence="10" id="KW-1185">Reference proteome</keyword>
<gene>
    <name evidence="7" type="primary">mraZ</name>
    <name evidence="9" type="ORF">CYPRO_1074</name>
</gene>
<dbReference type="GO" id="GO:0003700">
    <property type="term" value="F:DNA-binding transcription factor activity"/>
    <property type="evidence" value="ECO:0007669"/>
    <property type="project" value="UniProtKB-UniRule"/>
</dbReference>
<proteinExistence type="inferred from homology"/>
<comment type="subcellular location">
    <subcellularLocation>
        <location evidence="7">Cytoplasm</location>
        <location evidence="7">Nucleoid</location>
    </subcellularLocation>
</comment>
<dbReference type="SUPFAM" id="SSF89447">
    <property type="entry name" value="AbrB/MazE/MraZ-like"/>
    <property type="match status" value="1"/>
</dbReference>
<accession>A0A345UIN7</accession>
<dbReference type="EMBL" id="CP027806">
    <property type="protein sequence ID" value="AXJ00339.1"/>
    <property type="molecule type" value="Genomic_DNA"/>
</dbReference>